<evidence type="ECO:0000313" key="1">
    <source>
        <dbReference type="EMBL" id="MBB6070895.1"/>
    </source>
</evidence>
<reference evidence="1 2" key="1">
    <citation type="submission" date="2020-08" db="EMBL/GenBank/DDBJ databases">
        <title>Genomic Encyclopedia of Type Strains, Phase IV (KMG-IV): sequencing the most valuable type-strain genomes for metagenomic binning, comparative biology and taxonomic classification.</title>
        <authorList>
            <person name="Goeker M."/>
        </authorList>
    </citation>
    <scope>NUCLEOTIDE SEQUENCE [LARGE SCALE GENOMIC DNA]</scope>
    <source>
        <strain evidence="1 2">DSM 29007</strain>
    </source>
</reference>
<gene>
    <name evidence="1" type="ORF">HNQ61_002517</name>
</gene>
<accession>A0A841GYM8</accession>
<name>A0A841GYM8_9BACT</name>
<dbReference type="AlphaFoldDB" id="A0A841GYM8"/>
<dbReference type="RefSeq" id="WP_170033287.1">
    <property type="nucleotide sequence ID" value="NZ_JABDTL010000001.1"/>
</dbReference>
<protein>
    <submittedName>
        <fullName evidence="1">Uncharacterized protein</fullName>
    </submittedName>
</protein>
<keyword evidence="2" id="KW-1185">Reference proteome</keyword>
<dbReference type="Proteomes" id="UP000582837">
    <property type="component" value="Unassembled WGS sequence"/>
</dbReference>
<proteinExistence type="predicted"/>
<evidence type="ECO:0000313" key="2">
    <source>
        <dbReference type="Proteomes" id="UP000582837"/>
    </source>
</evidence>
<sequence length="115" mass="12887">MTQAIGEHSGPYTTGWIGDRAHIDPDDENVDVWVEFESGESYIATFFTLKNLATLMARYRESGECASGLYVWGSDMIVVERLTDDVIERTIADLLKSGEFTGAFSYCEPRVYEDG</sequence>
<comment type="caution">
    <text evidence="1">The sequence shown here is derived from an EMBL/GenBank/DDBJ whole genome shotgun (WGS) entry which is preliminary data.</text>
</comment>
<organism evidence="1 2">
    <name type="scientific">Longimicrobium terrae</name>
    <dbReference type="NCBI Taxonomy" id="1639882"/>
    <lineage>
        <taxon>Bacteria</taxon>
        <taxon>Pseudomonadati</taxon>
        <taxon>Gemmatimonadota</taxon>
        <taxon>Longimicrobiia</taxon>
        <taxon>Longimicrobiales</taxon>
        <taxon>Longimicrobiaceae</taxon>
        <taxon>Longimicrobium</taxon>
    </lineage>
</organism>
<dbReference type="EMBL" id="JACHIA010000006">
    <property type="protein sequence ID" value="MBB6070895.1"/>
    <property type="molecule type" value="Genomic_DNA"/>
</dbReference>